<protein>
    <submittedName>
        <fullName evidence="1">Uncharacterized protein</fullName>
    </submittedName>
</protein>
<keyword evidence="2" id="KW-1185">Reference proteome</keyword>
<dbReference type="OrthoDB" id="76046at2759"/>
<sequence>MDEMASMLESYAGGLQQSFASVFERVGQSLSQSAQVMQMMNDVMEAALLQNLIVSSAYDSNGGGPHLLISVENRSQIQLAQVTVSAKLRDAQASFFSTTLETFGAGERHELRASLRNAVAPVCGVIELSFASPGTHQPLNKRFSFRVPFFQQGVFEAVRKEGDCAASEVSASSEAVALERVREVLQINPVDGIMTDDVGRYRFVQHEQQSNNAVFYLAVKRGAAASVFQVVVSAAGGSSDADTLRTRCEQIIHELEYLSEGDALDSRASTGQAGCGQDDNAMEQ</sequence>
<reference evidence="1" key="1">
    <citation type="submission" date="2021-02" db="EMBL/GenBank/DDBJ databases">
        <authorList>
            <person name="Palmer J.M."/>
        </authorList>
    </citation>
    <scope>NUCLEOTIDE SEQUENCE</scope>
    <source>
        <strain evidence="1">SCRP23</strain>
    </source>
</reference>
<proteinExistence type="predicted"/>
<organism evidence="1 2">
    <name type="scientific">Phytophthora boehmeriae</name>
    <dbReference type="NCBI Taxonomy" id="109152"/>
    <lineage>
        <taxon>Eukaryota</taxon>
        <taxon>Sar</taxon>
        <taxon>Stramenopiles</taxon>
        <taxon>Oomycota</taxon>
        <taxon>Peronosporomycetes</taxon>
        <taxon>Peronosporales</taxon>
        <taxon>Peronosporaceae</taxon>
        <taxon>Phytophthora</taxon>
    </lineage>
</organism>
<comment type="caution">
    <text evidence="1">The sequence shown here is derived from an EMBL/GenBank/DDBJ whole genome shotgun (WGS) entry which is preliminary data.</text>
</comment>
<gene>
    <name evidence="1" type="ORF">PHYBOEH_000141</name>
</gene>
<dbReference type="Proteomes" id="UP000693981">
    <property type="component" value="Unassembled WGS sequence"/>
</dbReference>
<evidence type="ECO:0000313" key="1">
    <source>
        <dbReference type="EMBL" id="KAG7401609.1"/>
    </source>
</evidence>
<evidence type="ECO:0000313" key="2">
    <source>
        <dbReference type="Proteomes" id="UP000693981"/>
    </source>
</evidence>
<accession>A0A8T1XD26</accession>
<dbReference type="EMBL" id="JAGDFL010000010">
    <property type="protein sequence ID" value="KAG7401609.1"/>
    <property type="molecule type" value="Genomic_DNA"/>
</dbReference>
<name>A0A8T1XD26_9STRA</name>
<dbReference type="AlphaFoldDB" id="A0A8T1XD26"/>